<keyword evidence="2" id="KW-0503">Monooxygenase</keyword>
<accession>A0A2N3KU54</accession>
<comment type="caution">
    <text evidence="2">The sequence shown here is derived from an EMBL/GenBank/DDBJ whole genome shotgun (WGS) entry which is preliminary data.</text>
</comment>
<dbReference type="PANTHER" id="PTHR33336:SF3">
    <property type="entry name" value="ABM DOMAIN-CONTAINING PROTEIN"/>
    <property type="match status" value="1"/>
</dbReference>
<keyword evidence="2" id="KW-0560">Oxidoreductase</keyword>
<evidence type="ECO:0000313" key="2">
    <source>
        <dbReference type="EMBL" id="PKR54075.1"/>
    </source>
</evidence>
<dbReference type="Pfam" id="PF03992">
    <property type="entry name" value="ABM"/>
    <property type="match status" value="1"/>
</dbReference>
<name>A0A2N3KU54_9PROT</name>
<dbReference type="OrthoDB" id="287932at2"/>
<dbReference type="InterPro" id="IPR007138">
    <property type="entry name" value="ABM_dom"/>
</dbReference>
<evidence type="ECO:0000313" key="3">
    <source>
        <dbReference type="Proteomes" id="UP000233597"/>
    </source>
</evidence>
<dbReference type="EMBL" id="NWTK01000006">
    <property type="protein sequence ID" value="PKR54075.1"/>
    <property type="molecule type" value="Genomic_DNA"/>
</dbReference>
<dbReference type="PANTHER" id="PTHR33336">
    <property type="entry name" value="QUINOL MONOOXYGENASE YGIN-RELATED"/>
    <property type="match status" value="1"/>
</dbReference>
<dbReference type="SUPFAM" id="SSF54909">
    <property type="entry name" value="Dimeric alpha+beta barrel"/>
    <property type="match status" value="1"/>
</dbReference>
<dbReference type="AlphaFoldDB" id="A0A2N3KU54"/>
<dbReference type="Proteomes" id="UP000233597">
    <property type="component" value="Unassembled WGS sequence"/>
</dbReference>
<dbReference type="PROSITE" id="PS51725">
    <property type="entry name" value="ABM"/>
    <property type="match status" value="1"/>
</dbReference>
<reference evidence="2 3" key="1">
    <citation type="submission" date="2017-09" db="EMBL/GenBank/DDBJ databases">
        <title>Biodiversity and function of Thalassospira species in the particle-attached aromatic-hydrocarbon-degrading consortia from the surface seawater of the South China Sea.</title>
        <authorList>
            <person name="Dong C."/>
            <person name="Liu R."/>
            <person name="Shao Z."/>
        </authorList>
    </citation>
    <scope>NUCLEOTIDE SEQUENCE [LARGE SCALE GENOMIC DNA]</scope>
    <source>
        <strain evidence="2 3">CSC1P2</strain>
    </source>
</reference>
<proteinExistence type="predicted"/>
<gene>
    <name evidence="2" type="ORF">COO20_11020</name>
</gene>
<dbReference type="GO" id="GO:0004497">
    <property type="term" value="F:monooxygenase activity"/>
    <property type="evidence" value="ECO:0007669"/>
    <property type="project" value="UniProtKB-KW"/>
</dbReference>
<protein>
    <submittedName>
        <fullName evidence="2">Antibiotic biosynthesis monooxygenase</fullName>
    </submittedName>
</protein>
<organism evidence="2 3">
    <name type="scientific">Thalassospira marina</name>
    <dbReference type="NCBI Taxonomy" id="2048283"/>
    <lineage>
        <taxon>Bacteria</taxon>
        <taxon>Pseudomonadati</taxon>
        <taxon>Pseudomonadota</taxon>
        <taxon>Alphaproteobacteria</taxon>
        <taxon>Rhodospirillales</taxon>
        <taxon>Thalassospiraceae</taxon>
        <taxon>Thalassospira</taxon>
    </lineage>
</organism>
<sequence length="137" mass="14986">MPSDTNPVPLTGDADLISGFARRPNQPPYINKDKTMIIILGHIHIPPADVGNFMDDIQAITPVIGDESGCYHYAVALKDAEQGQVVVAERWRDQPALGAHLAKPETVALMAKWDGKLQADIHKFDASNMRGLFDQAL</sequence>
<evidence type="ECO:0000259" key="1">
    <source>
        <dbReference type="PROSITE" id="PS51725"/>
    </source>
</evidence>
<dbReference type="InterPro" id="IPR050744">
    <property type="entry name" value="AI-2_Isomerase_LsrG"/>
</dbReference>
<dbReference type="Gene3D" id="3.30.70.100">
    <property type="match status" value="1"/>
</dbReference>
<dbReference type="InterPro" id="IPR011008">
    <property type="entry name" value="Dimeric_a/b-barrel"/>
</dbReference>
<feature type="domain" description="ABM" evidence="1">
    <location>
        <begin position="37"/>
        <end position="129"/>
    </location>
</feature>